<keyword evidence="2" id="KW-1185">Reference proteome</keyword>
<reference evidence="3" key="1">
    <citation type="submission" date="2025-08" db="UniProtKB">
        <authorList>
            <consortium name="RefSeq"/>
        </authorList>
    </citation>
    <scope>IDENTIFICATION</scope>
</reference>
<feature type="region of interest" description="Disordered" evidence="1">
    <location>
        <begin position="98"/>
        <end position="120"/>
    </location>
</feature>
<dbReference type="Proteomes" id="UP001652580">
    <property type="component" value="Chromosome 6"/>
</dbReference>
<sequence>MSLQLTSLWQRGEGHQITKRDMPCSVAEEEWTTTPVPKTITDLFRNGNWTMENPSPACQCSSDKIKKMLPVCPLGAGGLPPPQLCRVPDPVVRQQMEAPVVHQRSEAHHSTGSLVLSGTW</sequence>
<name>A0A383ZT83_BALAC</name>
<protein>
    <submittedName>
        <fullName evidence="3">Phospholipid-transporting ATPase ABCA1-like</fullName>
    </submittedName>
</protein>
<proteinExistence type="predicted"/>
<dbReference type="RefSeq" id="XP_007178342.2">
    <property type="nucleotide sequence ID" value="XM_007178280.2"/>
</dbReference>
<evidence type="ECO:0000313" key="2">
    <source>
        <dbReference type="Proteomes" id="UP001652580"/>
    </source>
</evidence>
<dbReference type="AlphaFoldDB" id="A0A383ZT83"/>
<dbReference type="GeneID" id="103008831"/>
<gene>
    <name evidence="3" type="primary">LOC103008831</name>
</gene>
<dbReference type="STRING" id="310752.A0A383ZT83"/>
<accession>A0A383ZT83</accession>
<evidence type="ECO:0000313" key="3">
    <source>
        <dbReference type="RefSeq" id="XP_007178342.2"/>
    </source>
</evidence>
<dbReference type="InParanoid" id="A0A383ZT83"/>
<evidence type="ECO:0000256" key="1">
    <source>
        <dbReference type="SAM" id="MobiDB-lite"/>
    </source>
</evidence>
<feature type="compositionally biased region" description="Polar residues" evidence="1">
    <location>
        <begin position="110"/>
        <end position="120"/>
    </location>
</feature>
<organism evidence="2 3">
    <name type="scientific">Balaenoptera acutorostrata</name>
    <name type="common">Common minke whale</name>
    <name type="synonym">Balaena rostrata</name>
    <dbReference type="NCBI Taxonomy" id="9767"/>
    <lineage>
        <taxon>Eukaryota</taxon>
        <taxon>Metazoa</taxon>
        <taxon>Chordata</taxon>
        <taxon>Craniata</taxon>
        <taxon>Vertebrata</taxon>
        <taxon>Euteleostomi</taxon>
        <taxon>Mammalia</taxon>
        <taxon>Eutheria</taxon>
        <taxon>Laurasiatheria</taxon>
        <taxon>Artiodactyla</taxon>
        <taxon>Whippomorpha</taxon>
        <taxon>Cetacea</taxon>
        <taxon>Mysticeti</taxon>
        <taxon>Balaenopteridae</taxon>
        <taxon>Balaenoptera</taxon>
    </lineage>
</organism>